<keyword evidence="5" id="KW-1185">Reference proteome</keyword>
<proteinExistence type="predicted"/>
<dbReference type="AlphaFoldDB" id="A0A1M6UVB7"/>
<protein>
    <recommendedName>
        <fullName evidence="6">Plasmid recombination enzyme</fullName>
    </recommendedName>
</protein>
<reference evidence="4" key="3">
    <citation type="submission" date="2016-11" db="EMBL/GenBank/DDBJ databases">
        <authorList>
            <person name="Varghese N."/>
            <person name="Submissions S."/>
        </authorList>
    </citation>
    <scope>NUCLEOTIDE SEQUENCE [LARGE SCALE GENOMIC DNA]</scope>
    <source>
        <strain evidence="4">DSM 27989</strain>
    </source>
</reference>
<dbReference type="Proteomes" id="UP000650994">
    <property type="component" value="Unassembled WGS sequence"/>
</dbReference>
<organism evidence="3 4">
    <name type="scientific">Chishuiella changwenlii</name>
    <dbReference type="NCBI Taxonomy" id="1434701"/>
    <lineage>
        <taxon>Bacteria</taxon>
        <taxon>Pseudomonadati</taxon>
        <taxon>Bacteroidota</taxon>
        <taxon>Flavobacteriia</taxon>
        <taxon>Flavobacteriales</taxon>
        <taxon>Weeksellaceae</taxon>
        <taxon>Chishuiella</taxon>
    </lineage>
</organism>
<reference evidence="2" key="5">
    <citation type="submission" date="2024-05" db="EMBL/GenBank/DDBJ databases">
        <authorList>
            <person name="Sun Q."/>
            <person name="Zhou Y."/>
        </authorList>
    </citation>
    <scope>NUCLEOTIDE SEQUENCE</scope>
    <source>
        <strain evidence="2">CGMCC 1.12707</strain>
    </source>
</reference>
<evidence type="ECO:0000313" key="2">
    <source>
        <dbReference type="EMBL" id="GGF07866.1"/>
    </source>
</evidence>
<dbReference type="EMBL" id="BMFL01000020">
    <property type="protein sequence ID" value="GGF07866.1"/>
    <property type="molecule type" value="Genomic_DNA"/>
</dbReference>
<evidence type="ECO:0000313" key="4">
    <source>
        <dbReference type="Proteomes" id="UP000184120"/>
    </source>
</evidence>
<evidence type="ECO:0000313" key="3">
    <source>
        <dbReference type="EMBL" id="SHK73167.1"/>
    </source>
</evidence>
<dbReference type="STRING" id="1434701.SAMN05443634_10379"/>
<dbReference type="RefSeq" id="WP_072929978.1">
    <property type="nucleotide sequence ID" value="NZ_BMFL01000020.1"/>
</dbReference>
<accession>A0A1M6UVB7</accession>
<reference evidence="3" key="2">
    <citation type="submission" date="2016-11" db="EMBL/GenBank/DDBJ databases">
        <authorList>
            <person name="Jaros S."/>
            <person name="Januszkiewicz K."/>
            <person name="Wedrychowicz H."/>
        </authorList>
    </citation>
    <scope>NUCLEOTIDE SEQUENCE [LARGE SCALE GENOMIC DNA]</scope>
    <source>
        <strain evidence="3">DSM 27989</strain>
    </source>
</reference>
<evidence type="ECO:0000313" key="5">
    <source>
        <dbReference type="Proteomes" id="UP000650994"/>
    </source>
</evidence>
<dbReference type="EMBL" id="FRBH01000003">
    <property type="protein sequence ID" value="SHK73167.1"/>
    <property type="molecule type" value="Genomic_DNA"/>
</dbReference>
<evidence type="ECO:0008006" key="6">
    <source>
        <dbReference type="Google" id="ProtNLM"/>
    </source>
</evidence>
<reference evidence="2" key="1">
    <citation type="journal article" date="2014" name="Int. J. Syst. Evol. Microbiol.">
        <title>Complete genome of a new Firmicutes species belonging to the dominant human colonic microbiota ('Ruminococcus bicirculans') reveals two chromosomes and a selective capacity to utilize plant glucans.</title>
        <authorList>
            <consortium name="NISC Comparative Sequencing Program"/>
            <person name="Wegmann U."/>
            <person name="Louis P."/>
            <person name="Goesmann A."/>
            <person name="Henrissat B."/>
            <person name="Duncan S.H."/>
            <person name="Flint H.J."/>
        </authorList>
    </citation>
    <scope>NUCLEOTIDE SEQUENCE</scope>
    <source>
        <strain evidence="2">CGMCC 1.12707</strain>
    </source>
</reference>
<sequence length="383" mass="45084">MKTSINFKCVKDDSEVHNFRKKSYDYIRKDLTKNNEYWLGEKIAIRRNKIEQYCKEKSGRKLQKNAMPIREAVVVIKEKTTMLDLQNLAKRLEIELKIRVFQIAIHKDEGHFDKDTKEWKPNYHAHLVADWQDIETGKTLKHKSLDYVKMQDITAEVLGMERGAFGGKNRLEALEFKISKKEEELNQLQEKIDLITKELQGKSLNDLKIMKNDLLGFKHNDKVKTLENYEKVIKSLNVKLDSLNQNFKKKNEEVIKLKDNISFINNENSNLKIKNAKILTDKDFHAQEKNEYLNSVLQLFINETKYNKLRDPYKDRSSNGILLKEVQQIASKIMEKNQIPESTIDTLFSNEKVVSIISQILKPNSVNNESNENQQKRRPRFKR</sequence>
<reference evidence="5" key="4">
    <citation type="journal article" date="2019" name="Int. J. Syst. Evol. Microbiol.">
        <title>The Global Catalogue of Microorganisms (GCM) 10K type strain sequencing project: providing services to taxonomists for standard genome sequencing and annotation.</title>
        <authorList>
            <consortium name="The Broad Institute Genomics Platform"/>
            <consortium name="The Broad Institute Genome Sequencing Center for Infectious Disease"/>
            <person name="Wu L."/>
            <person name="Ma J."/>
        </authorList>
    </citation>
    <scope>NUCLEOTIDE SEQUENCE [LARGE SCALE GENOMIC DNA]</scope>
    <source>
        <strain evidence="5">CGMCC 1.12707</strain>
    </source>
</reference>
<gene>
    <name evidence="2" type="ORF">GCM10010984_26290</name>
    <name evidence="3" type="ORF">SAMN05443634_10379</name>
</gene>
<dbReference type="OrthoDB" id="1222728at2"/>
<evidence type="ECO:0000256" key="1">
    <source>
        <dbReference type="SAM" id="Coils"/>
    </source>
</evidence>
<dbReference type="Proteomes" id="UP000184120">
    <property type="component" value="Unassembled WGS sequence"/>
</dbReference>
<feature type="coiled-coil region" evidence="1">
    <location>
        <begin position="171"/>
        <end position="274"/>
    </location>
</feature>
<keyword evidence="1" id="KW-0175">Coiled coil</keyword>
<name>A0A1M6UVB7_9FLAO</name>